<comment type="caution">
    <text evidence="2">The sequence shown here is derived from an EMBL/GenBank/DDBJ whole genome shotgun (WGS) entry which is preliminary data.</text>
</comment>
<accession>A0ABQ9FM30</accession>
<evidence type="ECO:0000313" key="3">
    <source>
        <dbReference type="Proteomes" id="UP001217089"/>
    </source>
</evidence>
<evidence type="ECO:0000313" key="2">
    <source>
        <dbReference type="EMBL" id="KAJ8316768.1"/>
    </source>
</evidence>
<dbReference type="EMBL" id="JARBDR010000252">
    <property type="protein sequence ID" value="KAJ8316768.1"/>
    <property type="molecule type" value="Genomic_DNA"/>
</dbReference>
<feature type="region of interest" description="Disordered" evidence="1">
    <location>
        <begin position="1"/>
        <end position="22"/>
    </location>
</feature>
<dbReference type="Proteomes" id="UP001217089">
    <property type="component" value="Unassembled WGS sequence"/>
</dbReference>
<proteinExistence type="predicted"/>
<keyword evidence="3" id="KW-1185">Reference proteome</keyword>
<organism evidence="2 3">
    <name type="scientific">Tegillarca granosa</name>
    <name type="common">Malaysian cockle</name>
    <name type="synonym">Anadara granosa</name>
    <dbReference type="NCBI Taxonomy" id="220873"/>
    <lineage>
        <taxon>Eukaryota</taxon>
        <taxon>Metazoa</taxon>
        <taxon>Spiralia</taxon>
        <taxon>Lophotrochozoa</taxon>
        <taxon>Mollusca</taxon>
        <taxon>Bivalvia</taxon>
        <taxon>Autobranchia</taxon>
        <taxon>Pteriomorphia</taxon>
        <taxon>Arcoida</taxon>
        <taxon>Arcoidea</taxon>
        <taxon>Arcidae</taxon>
        <taxon>Tegillarca</taxon>
    </lineage>
</organism>
<reference evidence="2 3" key="1">
    <citation type="submission" date="2022-12" db="EMBL/GenBank/DDBJ databases">
        <title>Chromosome-level genome of Tegillarca granosa.</title>
        <authorList>
            <person name="Kim J."/>
        </authorList>
    </citation>
    <scope>NUCLEOTIDE SEQUENCE [LARGE SCALE GENOMIC DNA]</scope>
    <source>
        <strain evidence="2">Teg-2019</strain>
        <tissue evidence="2">Adductor muscle</tissue>
    </source>
</reference>
<name>A0ABQ9FM30_TEGGR</name>
<protein>
    <submittedName>
        <fullName evidence="2">Uncharacterized protein</fullName>
    </submittedName>
</protein>
<gene>
    <name evidence="2" type="ORF">KUTeg_005714</name>
</gene>
<sequence length="92" mass="9926">MSSDEEGPDGSLVSRPPSWQSDKFNKLKCTLDKEYLTFCSAKSKRLLVKKTRGPTKLCQPPDVPPELGWILEVPAAEGATASATSNDLGSNC</sequence>
<evidence type="ECO:0000256" key="1">
    <source>
        <dbReference type="SAM" id="MobiDB-lite"/>
    </source>
</evidence>